<evidence type="ECO:0000313" key="2">
    <source>
        <dbReference type="EMBL" id="KAF2488851.1"/>
    </source>
</evidence>
<keyword evidence="3" id="KW-1185">Reference proteome</keyword>
<dbReference type="InterPro" id="IPR000073">
    <property type="entry name" value="AB_hydrolase_1"/>
</dbReference>
<dbReference type="PANTHER" id="PTHR37017:SF3">
    <property type="entry name" value="AB HYDROLASE-1 DOMAIN-CONTAINING PROTEIN"/>
    <property type="match status" value="1"/>
</dbReference>
<dbReference type="Pfam" id="PF12697">
    <property type="entry name" value="Abhydrolase_6"/>
    <property type="match status" value="1"/>
</dbReference>
<keyword evidence="2" id="KW-0378">Hydrolase</keyword>
<organism evidence="2 3">
    <name type="scientific">Lophium mytilinum</name>
    <dbReference type="NCBI Taxonomy" id="390894"/>
    <lineage>
        <taxon>Eukaryota</taxon>
        <taxon>Fungi</taxon>
        <taxon>Dikarya</taxon>
        <taxon>Ascomycota</taxon>
        <taxon>Pezizomycotina</taxon>
        <taxon>Dothideomycetes</taxon>
        <taxon>Pleosporomycetidae</taxon>
        <taxon>Mytilinidiales</taxon>
        <taxon>Mytilinidiaceae</taxon>
        <taxon>Lophium</taxon>
    </lineage>
</organism>
<dbReference type="Proteomes" id="UP000799750">
    <property type="component" value="Unassembled WGS sequence"/>
</dbReference>
<dbReference type="GO" id="GO:0016787">
    <property type="term" value="F:hydrolase activity"/>
    <property type="evidence" value="ECO:0007669"/>
    <property type="project" value="UniProtKB-KW"/>
</dbReference>
<dbReference type="AlphaFoldDB" id="A0A6A6Q9S8"/>
<evidence type="ECO:0000259" key="1">
    <source>
        <dbReference type="Pfam" id="PF12697"/>
    </source>
</evidence>
<dbReference type="EMBL" id="MU004200">
    <property type="protein sequence ID" value="KAF2488851.1"/>
    <property type="molecule type" value="Genomic_DNA"/>
</dbReference>
<reference evidence="2" key="1">
    <citation type="journal article" date="2020" name="Stud. Mycol.">
        <title>101 Dothideomycetes genomes: a test case for predicting lifestyles and emergence of pathogens.</title>
        <authorList>
            <person name="Haridas S."/>
            <person name="Albert R."/>
            <person name="Binder M."/>
            <person name="Bloem J."/>
            <person name="Labutti K."/>
            <person name="Salamov A."/>
            <person name="Andreopoulos B."/>
            <person name="Baker S."/>
            <person name="Barry K."/>
            <person name="Bills G."/>
            <person name="Bluhm B."/>
            <person name="Cannon C."/>
            <person name="Castanera R."/>
            <person name="Culley D."/>
            <person name="Daum C."/>
            <person name="Ezra D."/>
            <person name="Gonzalez J."/>
            <person name="Henrissat B."/>
            <person name="Kuo A."/>
            <person name="Liang C."/>
            <person name="Lipzen A."/>
            <person name="Lutzoni F."/>
            <person name="Magnuson J."/>
            <person name="Mondo S."/>
            <person name="Nolan M."/>
            <person name="Ohm R."/>
            <person name="Pangilinan J."/>
            <person name="Park H.-J."/>
            <person name="Ramirez L."/>
            <person name="Alfaro M."/>
            <person name="Sun H."/>
            <person name="Tritt A."/>
            <person name="Yoshinaga Y."/>
            <person name="Zwiers L.-H."/>
            <person name="Turgeon B."/>
            <person name="Goodwin S."/>
            <person name="Spatafora J."/>
            <person name="Crous P."/>
            <person name="Grigoriev I."/>
        </authorList>
    </citation>
    <scope>NUCLEOTIDE SEQUENCE</scope>
    <source>
        <strain evidence="2">CBS 269.34</strain>
    </source>
</reference>
<dbReference type="PANTHER" id="PTHR37017">
    <property type="entry name" value="AB HYDROLASE-1 DOMAIN-CONTAINING PROTEIN-RELATED"/>
    <property type="match status" value="1"/>
</dbReference>
<gene>
    <name evidence="2" type="ORF">BU16DRAFT_567818</name>
</gene>
<feature type="domain" description="AB hydrolase-1" evidence="1">
    <location>
        <begin position="8"/>
        <end position="247"/>
    </location>
</feature>
<sequence>MSQPKPTLVFVPGSWHGPSVYSKVLALLAPHAFKTVVIDLPTTQSDRSKNLTDDIVAARTAIEAETTAGRDVVVIVWSYGSVVGSSAIQNLTRPKGEAGKGKTGGHVIGMVYIATGFNQTGSSFLGAFGGKPPPIWNFNEETGFVDLTAVPPRELFYHDIPDEEAKALIAELRPQTIVSLTEASPLAYSGWMDVPIYYLGTIEDKGLPVEAQRVFVQMARDAGAEVTAEEAQSSHTVMMSQPETTAEFIVKAVKAFEG</sequence>
<protein>
    <submittedName>
        <fullName evidence="2">Alpha/beta-hydrolase</fullName>
    </submittedName>
</protein>
<dbReference type="InterPro" id="IPR029058">
    <property type="entry name" value="AB_hydrolase_fold"/>
</dbReference>
<accession>A0A6A6Q9S8</accession>
<name>A0A6A6Q9S8_9PEZI</name>
<dbReference type="InterPro" id="IPR052897">
    <property type="entry name" value="Sec-Metab_Biosynth_Hydrolase"/>
</dbReference>
<dbReference type="Gene3D" id="3.40.50.1820">
    <property type="entry name" value="alpha/beta hydrolase"/>
    <property type="match status" value="1"/>
</dbReference>
<dbReference type="OrthoDB" id="408373at2759"/>
<proteinExistence type="predicted"/>
<evidence type="ECO:0000313" key="3">
    <source>
        <dbReference type="Proteomes" id="UP000799750"/>
    </source>
</evidence>
<dbReference type="SUPFAM" id="SSF53474">
    <property type="entry name" value="alpha/beta-Hydrolases"/>
    <property type="match status" value="1"/>
</dbReference>